<reference evidence="2 3" key="1">
    <citation type="submission" date="2016-10" db="EMBL/GenBank/DDBJ databases">
        <authorList>
            <person name="de Groot N.N."/>
        </authorList>
    </citation>
    <scope>NUCLEOTIDE SEQUENCE [LARGE SCALE GENOMIC DNA]</scope>
    <source>
        <strain evidence="2 3">DSM 21019</strain>
    </source>
</reference>
<keyword evidence="1" id="KW-0812">Transmembrane</keyword>
<gene>
    <name evidence="2" type="ORF">SAMN04490243_2716</name>
</gene>
<keyword evidence="1" id="KW-1133">Transmembrane helix</keyword>
<sequence>MANKTVNKVAWLAFGFLAVGVGLYPLMYLLVDGKMGLLNSKTDQLLADTLWNIAFYGHISFGGLALLSGWTQFSKRLRRNYLKLHRRLGIFYLVTVLISGSCGVYLAFHATGGWISATGFFFLGVLWIFFTLMAYRAILQGNVVLHGQWMIYSYAACFAAVTLRIWLPLLTATIGDFIPAYRIVAWLCWVPNLIFARYWIRRKGLSLG</sequence>
<protein>
    <submittedName>
        <fullName evidence="2">Predicted membrane protein</fullName>
    </submittedName>
</protein>
<dbReference type="AlphaFoldDB" id="A0A1I6HGD4"/>
<feature type="transmembrane region" description="Helical" evidence="1">
    <location>
        <begin position="50"/>
        <end position="70"/>
    </location>
</feature>
<keyword evidence="1" id="KW-0472">Membrane</keyword>
<name>A0A1I6HGD4_9FLAO</name>
<evidence type="ECO:0000313" key="3">
    <source>
        <dbReference type="Proteomes" id="UP000199534"/>
    </source>
</evidence>
<evidence type="ECO:0000313" key="2">
    <source>
        <dbReference type="EMBL" id="SFR53519.1"/>
    </source>
</evidence>
<feature type="transmembrane region" description="Helical" evidence="1">
    <location>
        <begin position="9"/>
        <end position="30"/>
    </location>
</feature>
<keyword evidence="3" id="KW-1185">Reference proteome</keyword>
<feature type="transmembrane region" description="Helical" evidence="1">
    <location>
        <begin position="90"/>
        <end position="108"/>
    </location>
</feature>
<evidence type="ECO:0000256" key="1">
    <source>
        <dbReference type="SAM" id="Phobius"/>
    </source>
</evidence>
<dbReference type="InterPro" id="IPR018750">
    <property type="entry name" value="DUF2306_membrane"/>
</dbReference>
<dbReference type="RefSeq" id="WP_092983131.1">
    <property type="nucleotide sequence ID" value="NZ_FOYQ01000002.1"/>
</dbReference>
<organism evidence="2 3">
    <name type="scientific">Robiginitalea myxolifaciens</name>
    <dbReference type="NCBI Taxonomy" id="400055"/>
    <lineage>
        <taxon>Bacteria</taxon>
        <taxon>Pseudomonadati</taxon>
        <taxon>Bacteroidota</taxon>
        <taxon>Flavobacteriia</taxon>
        <taxon>Flavobacteriales</taxon>
        <taxon>Flavobacteriaceae</taxon>
        <taxon>Robiginitalea</taxon>
    </lineage>
</organism>
<dbReference type="Proteomes" id="UP000199534">
    <property type="component" value="Unassembled WGS sequence"/>
</dbReference>
<feature type="transmembrane region" description="Helical" evidence="1">
    <location>
        <begin position="149"/>
        <end position="167"/>
    </location>
</feature>
<dbReference type="OrthoDB" id="6385003at2"/>
<feature type="transmembrane region" description="Helical" evidence="1">
    <location>
        <begin position="179"/>
        <end position="200"/>
    </location>
</feature>
<proteinExistence type="predicted"/>
<dbReference type="EMBL" id="FOYQ01000002">
    <property type="protein sequence ID" value="SFR53519.1"/>
    <property type="molecule type" value="Genomic_DNA"/>
</dbReference>
<dbReference type="STRING" id="400055.SAMN04490243_2716"/>
<dbReference type="Pfam" id="PF10067">
    <property type="entry name" value="DUF2306"/>
    <property type="match status" value="1"/>
</dbReference>
<feature type="transmembrane region" description="Helical" evidence="1">
    <location>
        <begin position="114"/>
        <end position="137"/>
    </location>
</feature>
<accession>A0A1I6HGD4</accession>